<gene>
    <name evidence="3" type="ORF">FRX31_004864</name>
</gene>
<comment type="caution">
    <text evidence="3">The sequence shown here is derived from an EMBL/GenBank/DDBJ whole genome shotgun (WGS) entry which is preliminary data.</text>
</comment>
<dbReference type="InterPro" id="IPR011990">
    <property type="entry name" value="TPR-like_helical_dom_sf"/>
</dbReference>
<dbReference type="AlphaFoldDB" id="A0A7J6XAT3"/>
<sequence length="105" mass="11488">MGFGDVGKQIHGLIIKSAFDMDVLVSSALFDMYVKTDNLLDARKIFDGMTARNVVFWTTMVVGYGRQGDGKEAMQLLNDMLQGYLSPYKLIVASILSSCANIAAD</sequence>
<dbReference type="EMBL" id="JABWDY010003917">
    <property type="protein sequence ID" value="KAF5205550.1"/>
    <property type="molecule type" value="Genomic_DNA"/>
</dbReference>
<dbReference type="Gene3D" id="1.25.40.10">
    <property type="entry name" value="Tetratricopeptide repeat domain"/>
    <property type="match status" value="1"/>
</dbReference>
<dbReference type="OrthoDB" id="9990610at2759"/>
<evidence type="ECO:0000256" key="2">
    <source>
        <dbReference type="PROSITE-ProRule" id="PRU00708"/>
    </source>
</evidence>
<dbReference type="PROSITE" id="PS51375">
    <property type="entry name" value="PPR"/>
    <property type="match status" value="1"/>
</dbReference>
<dbReference type="InterPro" id="IPR046960">
    <property type="entry name" value="PPR_At4g14850-like_plant"/>
</dbReference>
<dbReference type="GO" id="GO:0003723">
    <property type="term" value="F:RNA binding"/>
    <property type="evidence" value="ECO:0007669"/>
    <property type="project" value="InterPro"/>
</dbReference>
<feature type="repeat" description="PPR" evidence="2">
    <location>
        <begin position="53"/>
        <end position="87"/>
    </location>
</feature>
<dbReference type="Proteomes" id="UP000554482">
    <property type="component" value="Unassembled WGS sequence"/>
</dbReference>
<accession>A0A7J6XAT3</accession>
<evidence type="ECO:0000313" key="3">
    <source>
        <dbReference type="EMBL" id="KAF5205550.1"/>
    </source>
</evidence>
<proteinExistence type="predicted"/>
<reference evidence="3 4" key="1">
    <citation type="submission" date="2020-06" db="EMBL/GenBank/DDBJ databases">
        <title>Transcriptomic and genomic resources for Thalictrum thalictroides and T. hernandezii: Facilitating candidate gene discovery in an emerging model plant lineage.</title>
        <authorList>
            <person name="Arias T."/>
            <person name="Riano-Pachon D.M."/>
            <person name="Di Stilio V.S."/>
        </authorList>
    </citation>
    <scope>NUCLEOTIDE SEQUENCE [LARGE SCALE GENOMIC DNA]</scope>
    <source>
        <strain evidence="4">cv. WT478/WT964</strain>
        <tissue evidence="3">Leaves</tissue>
    </source>
</reference>
<keyword evidence="4" id="KW-1185">Reference proteome</keyword>
<protein>
    <submittedName>
        <fullName evidence="3">Pentatricopeptide repeat-containing protein</fullName>
    </submittedName>
</protein>
<name>A0A7J6XAT3_THATH</name>
<dbReference type="Pfam" id="PF01535">
    <property type="entry name" value="PPR"/>
    <property type="match status" value="2"/>
</dbReference>
<dbReference type="InterPro" id="IPR002885">
    <property type="entry name" value="PPR_rpt"/>
</dbReference>
<dbReference type="FunFam" id="1.25.40.10:FF:000353">
    <property type="entry name" value="Pentatricopeptide repeat-containing protein At4g39530"/>
    <property type="match status" value="1"/>
</dbReference>
<dbReference type="PANTHER" id="PTHR47926">
    <property type="entry name" value="PENTATRICOPEPTIDE REPEAT-CONTAINING PROTEIN"/>
    <property type="match status" value="1"/>
</dbReference>
<dbReference type="GO" id="GO:0009451">
    <property type="term" value="P:RNA modification"/>
    <property type="evidence" value="ECO:0007669"/>
    <property type="project" value="InterPro"/>
</dbReference>
<evidence type="ECO:0000256" key="1">
    <source>
        <dbReference type="ARBA" id="ARBA00022737"/>
    </source>
</evidence>
<keyword evidence="1" id="KW-0677">Repeat</keyword>
<dbReference type="NCBIfam" id="TIGR00756">
    <property type="entry name" value="PPR"/>
    <property type="match status" value="1"/>
</dbReference>
<organism evidence="3 4">
    <name type="scientific">Thalictrum thalictroides</name>
    <name type="common">Rue-anemone</name>
    <name type="synonym">Anemone thalictroides</name>
    <dbReference type="NCBI Taxonomy" id="46969"/>
    <lineage>
        <taxon>Eukaryota</taxon>
        <taxon>Viridiplantae</taxon>
        <taxon>Streptophyta</taxon>
        <taxon>Embryophyta</taxon>
        <taxon>Tracheophyta</taxon>
        <taxon>Spermatophyta</taxon>
        <taxon>Magnoliopsida</taxon>
        <taxon>Ranunculales</taxon>
        <taxon>Ranunculaceae</taxon>
        <taxon>Thalictroideae</taxon>
        <taxon>Thalictrum</taxon>
    </lineage>
</organism>
<evidence type="ECO:0000313" key="4">
    <source>
        <dbReference type="Proteomes" id="UP000554482"/>
    </source>
</evidence>